<dbReference type="OrthoDB" id="9788689at2"/>
<dbReference type="GO" id="GO:0005829">
    <property type="term" value="C:cytosol"/>
    <property type="evidence" value="ECO:0007669"/>
    <property type="project" value="TreeGrafter"/>
</dbReference>
<dbReference type="PANTHER" id="PTHR43782:SF3">
    <property type="entry name" value="ARGINASE"/>
    <property type="match status" value="1"/>
</dbReference>
<dbReference type="PANTHER" id="PTHR43782">
    <property type="entry name" value="ARGINASE"/>
    <property type="match status" value="1"/>
</dbReference>
<protein>
    <submittedName>
        <fullName evidence="5">Arginase family protein</fullName>
    </submittedName>
</protein>
<accession>A0A4P6K0S2</accession>
<gene>
    <name evidence="5" type="ORF">EPA93_39095</name>
</gene>
<dbReference type="PROSITE" id="PS51409">
    <property type="entry name" value="ARGINASE_2"/>
    <property type="match status" value="1"/>
</dbReference>
<evidence type="ECO:0000256" key="3">
    <source>
        <dbReference type="ARBA" id="ARBA00023211"/>
    </source>
</evidence>
<dbReference type="SUPFAM" id="SSF52768">
    <property type="entry name" value="Arginase/deacetylase"/>
    <property type="match status" value="1"/>
</dbReference>
<dbReference type="GO" id="GO:0004053">
    <property type="term" value="F:arginase activity"/>
    <property type="evidence" value="ECO:0007669"/>
    <property type="project" value="TreeGrafter"/>
</dbReference>
<dbReference type="InterPro" id="IPR006035">
    <property type="entry name" value="Ureohydrolase"/>
</dbReference>
<dbReference type="Pfam" id="PF00491">
    <property type="entry name" value="Arginase"/>
    <property type="match status" value="1"/>
</dbReference>
<dbReference type="CDD" id="cd09999">
    <property type="entry name" value="Arginase-like_1"/>
    <property type="match status" value="1"/>
</dbReference>
<evidence type="ECO:0000256" key="4">
    <source>
        <dbReference type="PROSITE-ProRule" id="PRU00742"/>
    </source>
</evidence>
<keyword evidence="2" id="KW-0378">Hydrolase</keyword>
<dbReference type="GO" id="GO:0030145">
    <property type="term" value="F:manganese ion binding"/>
    <property type="evidence" value="ECO:0007669"/>
    <property type="project" value="TreeGrafter"/>
</dbReference>
<dbReference type="KEGG" id="kbs:EPA93_39095"/>
<dbReference type="Proteomes" id="UP000290365">
    <property type="component" value="Chromosome"/>
</dbReference>
<evidence type="ECO:0000313" key="5">
    <source>
        <dbReference type="EMBL" id="QBD81659.1"/>
    </source>
</evidence>
<keyword evidence="1" id="KW-0479">Metal-binding</keyword>
<proteinExistence type="inferred from homology"/>
<reference evidence="5 6" key="1">
    <citation type="submission" date="2019-01" db="EMBL/GenBank/DDBJ databases">
        <title>Ktedonosporobacter rubrisoli SCAWS-G2.</title>
        <authorList>
            <person name="Huang Y."/>
            <person name="Yan B."/>
        </authorList>
    </citation>
    <scope>NUCLEOTIDE SEQUENCE [LARGE SCALE GENOMIC DNA]</scope>
    <source>
        <strain evidence="5 6">SCAWS-G2</strain>
    </source>
</reference>
<evidence type="ECO:0000256" key="2">
    <source>
        <dbReference type="ARBA" id="ARBA00022801"/>
    </source>
</evidence>
<comment type="similarity">
    <text evidence="4">Belongs to the arginase family.</text>
</comment>
<dbReference type="Gene3D" id="3.40.800.10">
    <property type="entry name" value="Ureohydrolase domain"/>
    <property type="match status" value="1"/>
</dbReference>
<keyword evidence="3" id="KW-0464">Manganese</keyword>
<sequence length="302" mass="33951">MRSWRPSPSPYRKDKPMTEMHSSEDLYLFFPQWEGSGKTEVYIGATILQQILQPHIPFNAIKVEAAHEPDFEHDILGYSHILRYAQEAHHLLSSKNPRRIFTLGGDCGIEVAPISFLNKRYDGDLAVIWLDAHADSNTPLSSPSKTFHGMVLRTLLGEGAPELVATSFSRLLPQQIFLAGVRDLDVPEQRFLSHAQVSSFTSAQLTTQAEEIADTLKKQGFSHVYLHIDVDVLDPLSFPAVKDISHFPTPGGIDIQTLRHFQHIMISKLTTVGWCLTEVIPPQHENMHELEQLAGLYAQALK</sequence>
<dbReference type="EMBL" id="CP035758">
    <property type="protein sequence ID" value="QBD81659.1"/>
    <property type="molecule type" value="Genomic_DNA"/>
</dbReference>
<dbReference type="PRINTS" id="PR00116">
    <property type="entry name" value="ARGINASE"/>
</dbReference>
<name>A0A4P6K0S2_KTERU</name>
<dbReference type="AlphaFoldDB" id="A0A4P6K0S2"/>
<evidence type="ECO:0000256" key="1">
    <source>
        <dbReference type="ARBA" id="ARBA00022723"/>
    </source>
</evidence>
<dbReference type="InterPro" id="IPR023696">
    <property type="entry name" value="Ureohydrolase_dom_sf"/>
</dbReference>
<evidence type="ECO:0000313" key="6">
    <source>
        <dbReference type="Proteomes" id="UP000290365"/>
    </source>
</evidence>
<keyword evidence="6" id="KW-1185">Reference proteome</keyword>
<organism evidence="5 6">
    <name type="scientific">Ktedonosporobacter rubrisoli</name>
    <dbReference type="NCBI Taxonomy" id="2509675"/>
    <lineage>
        <taxon>Bacteria</taxon>
        <taxon>Bacillati</taxon>
        <taxon>Chloroflexota</taxon>
        <taxon>Ktedonobacteria</taxon>
        <taxon>Ktedonobacterales</taxon>
        <taxon>Ktedonosporobacteraceae</taxon>
        <taxon>Ktedonosporobacter</taxon>
    </lineage>
</organism>